<evidence type="ECO:0000256" key="4">
    <source>
        <dbReference type="ARBA" id="ARBA00049366"/>
    </source>
</evidence>
<dbReference type="InterPro" id="IPR037152">
    <property type="entry name" value="L-asparaginase_N_sf"/>
</dbReference>
<dbReference type="GO" id="GO:0004067">
    <property type="term" value="F:asparaginase activity"/>
    <property type="evidence" value="ECO:0007669"/>
    <property type="project" value="UniProtKB-UniRule"/>
</dbReference>
<gene>
    <name evidence="11" type="ORF">IMAU30003_01620</name>
</gene>
<reference evidence="11" key="1">
    <citation type="submission" date="2019-09" db="EMBL/GenBank/DDBJ databases">
        <title>Comparative genomic analysis of Lactobacillus helveticus.</title>
        <authorList>
            <person name="Zhang H."/>
            <person name="Chen Y."/>
            <person name="Zhong Z."/>
        </authorList>
    </citation>
    <scope>NUCLEOTIDE SEQUENCE</scope>
    <source>
        <strain evidence="11">IMAU30003</strain>
    </source>
</reference>
<dbReference type="InterPro" id="IPR027473">
    <property type="entry name" value="L-asparaginase_C"/>
</dbReference>
<feature type="binding site" evidence="6">
    <location>
        <begin position="151"/>
        <end position="152"/>
    </location>
    <ligand>
        <name>substrate</name>
    </ligand>
</feature>
<evidence type="ECO:0000256" key="3">
    <source>
        <dbReference type="ARBA" id="ARBA00022801"/>
    </source>
</evidence>
<evidence type="ECO:0000256" key="1">
    <source>
        <dbReference type="ARBA" id="ARBA00010518"/>
    </source>
</evidence>
<protein>
    <recommendedName>
        <fullName evidence="2">asparaginase</fullName>
        <ecNumber evidence="2">3.5.1.1</ecNumber>
    </recommendedName>
</protein>
<dbReference type="Pfam" id="PF00710">
    <property type="entry name" value="Asparaginase"/>
    <property type="match status" value="1"/>
</dbReference>
<dbReference type="PROSITE" id="PS00144">
    <property type="entry name" value="ASN_GLN_ASE_1"/>
    <property type="match status" value="1"/>
</dbReference>
<feature type="domain" description="L-asparaginase N-terminal" evidence="9">
    <location>
        <begin position="71"/>
        <end position="252"/>
    </location>
</feature>
<dbReference type="InterPro" id="IPR027475">
    <property type="entry name" value="Asparaginase/glutaminase_AS2"/>
</dbReference>
<evidence type="ECO:0000256" key="8">
    <source>
        <dbReference type="PROSITE-ProRule" id="PRU10100"/>
    </source>
</evidence>
<feature type="active site" evidence="8">
    <location>
        <position position="151"/>
    </location>
</feature>
<dbReference type="EMBL" id="WCHB01000059">
    <property type="protein sequence ID" value="NRO35370.1"/>
    <property type="molecule type" value="Genomic_DNA"/>
</dbReference>
<dbReference type="GO" id="GO:0006520">
    <property type="term" value="P:amino acid metabolic process"/>
    <property type="evidence" value="ECO:0007669"/>
    <property type="project" value="InterPro"/>
</dbReference>
<dbReference type="SFLD" id="SFLDS00057">
    <property type="entry name" value="Glutaminase/Asparaginase"/>
    <property type="match status" value="1"/>
</dbReference>
<evidence type="ECO:0000256" key="5">
    <source>
        <dbReference type="PIRSR" id="PIRSR001220-1"/>
    </source>
</evidence>
<evidence type="ECO:0000313" key="12">
    <source>
        <dbReference type="Proteomes" id="UP000651333"/>
    </source>
</evidence>
<dbReference type="PIRSF" id="PIRSF001220">
    <property type="entry name" value="L-ASNase_gatD"/>
    <property type="match status" value="1"/>
</dbReference>
<dbReference type="EC" id="3.5.1.1" evidence="2"/>
<dbReference type="InterPro" id="IPR036152">
    <property type="entry name" value="Asp/glu_Ase-like_sf"/>
</dbReference>
<dbReference type="AlphaFoldDB" id="A0A9Q5G8N6"/>
<evidence type="ECO:0000313" key="11">
    <source>
        <dbReference type="EMBL" id="NRO35370.1"/>
    </source>
</evidence>
<evidence type="ECO:0000256" key="7">
    <source>
        <dbReference type="PROSITE-ProRule" id="PRU10099"/>
    </source>
</evidence>
<dbReference type="InterPro" id="IPR006034">
    <property type="entry name" value="Asparaginase/glutaminase-like"/>
</dbReference>
<comment type="catalytic activity">
    <reaction evidence="4">
        <text>L-asparagine + H2O = L-aspartate + NH4(+)</text>
        <dbReference type="Rhea" id="RHEA:21016"/>
        <dbReference type="ChEBI" id="CHEBI:15377"/>
        <dbReference type="ChEBI" id="CHEBI:28938"/>
        <dbReference type="ChEBI" id="CHEBI:29991"/>
        <dbReference type="ChEBI" id="CHEBI:58048"/>
        <dbReference type="EC" id="3.5.1.1"/>
    </reaction>
</comment>
<dbReference type="Proteomes" id="UP000651333">
    <property type="component" value="Unassembled WGS sequence"/>
</dbReference>
<evidence type="ECO:0000256" key="6">
    <source>
        <dbReference type="PIRSR" id="PIRSR001220-2"/>
    </source>
</evidence>
<dbReference type="PANTHER" id="PTHR11707">
    <property type="entry name" value="L-ASPARAGINASE"/>
    <property type="match status" value="1"/>
</dbReference>
<dbReference type="PRINTS" id="PR00139">
    <property type="entry name" value="ASNGLNASE"/>
</dbReference>
<sequence length="400" mass="43930">MLFVISFGGFNKTIIEELKKIDVINNKLKLVSLTSWQPGKLASLSDYSFFFKTTPFQFSKKVEETKMEKKKLLLLSTGGTIASVASDAGLVPKETGEELIKMLGKLPYDIDVQDILQLDSSNIQPEEWKFIAENIYKYRNDYDGIVVSHGTDTMAYTASMLAFMLKNINIPVVLTGSQVPINVVLSDAHDNLRLAFAAAATCPPDIYLAFHNKIMLGCRAVKVRTTNFDAFESVNVPPIATVSSDGLVFNKDYQPREKTGAPSLNTDIDSNVSLVKLFPGFDPKLLFAMVDSGCQGIIIEAYGLGGMNFIHRNMVAAIGKLIRQGIPVIASSQCLYERSDLTKYEVGREALLEGAISACDMTSESAITKLMWALGQGMNLHEVADFFNTDVAGEVTLKTN</sequence>
<dbReference type="InterPro" id="IPR027474">
    <property type="entry name" value="L-asparaginase_N"/>
</dbReference>
<dbReference type="CDD" id="cd08963">
    <property type="entry name" value="L-asparaginase_I"/>
    <property type="match status" value="1"/>
</dbReference>
<dbReference type="InterPro" id="IPR041725">
    <property type="entry name" value="L-asparaginase_I"/>
</dbReference>
<dbReference type="InterPro" id="IPR040919">
    <property type="entry name" value="Asparaginase_C"/>
</dbReference>
<proteinExistence type="inferred from homology"/>
<dbReference type="NCBIfam" id="TIGR00519">
    <property type="entry name" value="asnASE_I"/>
    <property type="match status" value="1"/>
</dbReference>
<dbReference type="Pfam" id="PF17763">
    <property type="entry name" value="Asparaginase_C"/>
    <property type="match status" value="1"/>
</dbReference>
<dbReference type="Gene3D" id="3.40.50.1170">
    <property type="entry name" value="L-asparaginase, N-terminal domain"/>
    <property type="match status" value="1"/>
</dbReference>
<feature type="binding site" evidence="6">
    <location>
        <position position="120"/>
    </location>
    <ligand>
        <name>substrate</name>
    </ligand>
</feature>
<organism evidence="11 12">
    <name type="scientific">Lactobacillus helveticus</name>
    <name type="common">Lactobacillus suntoryeus</name>
    <dbReference type="NCBI Taxonomy" id="1587"/>
    <lineage>
        <taxon>Bacteria</taxon>
        <taxon>Bacillati</taxon>
        <taxon>Bacillota</taxon>
        <taxon>Bacilli</taxon>
        <taxon>Lactobacillales</taxon>
        <taxon>Lactobacillaceae</taxon>
        <taxon>Lactobacillus</taxon>
    </lineage>
</organism>
<feature type="active site" evidence="7">
    <location>
        <position position="80"/>
    </location>
</feature>
<comment type="caution">
    <text evidence="11">The sequence shown here is derived from an EMBL/GenBank/DDBJ whole genome shotgun (WGS) entry which is preliminary data.</text>
</comment>
<accession>A0A9Q5G8N6</accession>
<feature type="active site" description="O-isoaspartyl threonine intermediate" evidence="5">
    <location>
        <position position="80"/>
    </location>
</feature>
<dbReference type="Gene3D" id="3.40.50.40">
    <property type="match status" value="1"/>
</dbReference>
<evidence type="ECO:0000259" key="10">
    <source>
        <dbReference type="Pfam" id="PF17763"/>
    </source>
</evidence>
<dbReference type="PIRSF" id="PIRSF500176">
    <property type="entry name" value="L_ASNase"/>
    <property type="match status" value="1"/>
</dbReference>
<dbReference type="InterPro" id="IPR006033">
    <property type="entry name" value="AsnA_fam"/>
</dbReference>
<evidence type="ECO:0000256" key="2">
    <source>
        <dbReference type="ARBA" id="ARBA00012920"/>
    </source>
</evidence>
<dbReference type="SUPFAM" id="SSF53774">
    <property type="entry name" value="Glutaminase/Asparaginase"/>
    <property type="match status" value="1"/>
</dbReference>
<name>A0A9Q5G8N6_LACHE</name>
<dbReference type="InterPro" id="IPR020827">
    <property type="entry name" value="Asparaginase/glutaminase_AS1"/>
</dbReference>
<dbReference type="PROSITE" id="PS51732">
    <property type="entry name" value="ASN_GLN_ASE_3"/>
    <property type="match status" value="1"/>
</dbReference>
<dbReference type="PROSITE" id="PS00917">
    <property type="entry name" value="ASN_GLN_ASE_2"/>
    <property type="match status" value="1"/>
</dbReference>
<evidence type="ECO:0000259" key="9">
    <source>
        <dbReference type="Pfam" id="PF00710"/>
    </source>
</evidence>
<dbReference type="PANTHER" id="PTHR11707:SF28">
    <property type="entry name" value="60 KDA LYSOPHOSPHOLIPASE"/>
    <property type="match status" value="1"/>
</dbReference>
<dbReference type="SMART" id="SM00870">
    <property type="entry name" value="Asparaginase"/>
    <property type="match status" value="1"/>
</dbReference>
<feature type="domain" description="Asparaginase/glutaminase C-terminal" evidence="10">
    <location>
        <begin position="271"/>
        <end position="387"/>
    </location>
</feature>
<keyword evidence="3" id="KW-0378">Hydrolase</keyword>
<comment type="similarity">
    <text evidence="1">Belongs to the asparaginase 1 family.</text>
</comment>